<dbReference type="RefSeq" id="WP_358285888.1">
    <property type="nucleotide sequence ID" value="NZ_JBEYGJ010000024.1"/>
</dbReference>
<comment type="caution">
    <text evidence="1">The sequence shown here is derived from an EMBL/GenBank/DDBJ whole genome shotgun (WGS) entry which is preliminary data.</text>
</comment>
<accession>A0ABW6LIH6</accession>
<keyword evidence="2" id="KW-1185">Reference proteome</keyword>
<protein>
    <submittedName>
        <fullName evidence="1">Uncharacterized protein</fullName>
    </submittedName>
</protein>
<name>A0ABW6LIH6_9ACTN</name>
<dbReference type="EMBL" id="JBIAFP010000017">
    <property type="protein sequence ID" value="MFE9228230.1"/>
    <property type="molecule type" value="Genomic_DNA"/>
</dbReference>
<organism evidence="1 2">
    <name type="scientific">Streptomyces massasporeus</name>
    <dbReference type="NCBI Taxonomy" id="67324"/>
    <lineage>
        <taxon>Bacteria</taxon>
        <taxon>Bacillati</taxon>
        <taxon>Actinomycetota</taxon>
        <taxon>Actinomycetes</taxon>
        <taxon>Kitasatosporales</taxon>
        <taxon>Streptomycetaceae</taxon>
        <taxon>Streptomyces</taxon>
    </lineage>
</organism>
<proteinExistence type="predicted"/>
<gene>
    <name evidence="1" type="ORF">ACFYM3_27085</name>
</gene>
<evidence type="ECO:0000313" key="1">
    <source>
        <dbReference type="EMBL" id="MFE9228230.1"/>
    </source>
</evidence>
<sequence>MESTRNPITYFDSPHGSRLCDCGSGEPVASGWFLAGHHRKALHARVAKIGTVRESINWFDNTYVEPTAEWPAQLAHRRAVIPLPLRPATRRWASGHLSPAERNAG</sequence>
<dbReference type="Proteomes" id="UP001601288">
    <property type="component" value="Unassembled WGS sequence"/>
</dbReference>
<reference evidence="1 2" key="1">
    <citation type="submission" date="2024-10" db="EMBL/GenBank/DDBJ databases">
        <title>The Natural Products Discovery Center: Release of the First 8490 Sequenced Strains for Exploring Actinobacteria Biosynthetic Diversity.</title>
        <authorList>
            <person name="Kalkreuter E."/>
            <person name="Kautsar S.A."/>
            <person name="Yang D."/>
            <person name="Bader C.D."/>
            <person name="Teijaro C.N."/>
            <person name="Fluegel L."/>
            <person name="Davis C.M."/>
            <person name="Simpson J.R."/>
            <person name="Lauterbach L."/>
            <person name="Steele A.D."/>
            <person name="Gui C."/>
            <person name="Meng S."/>
            <person name="Li G."/>
            <person name="Viehrig K."/>
            <person name="Ye F."/>
            <person name="Su P."/>
            <person name="Kiefer A.F."/>
            <person name="Nichols A."/>
            <person name="Cepeda A.J."/>
            <person name="Yan W."/>
            <person name="Fan B."/>
            <person name="Jiang Y."/>
            <person name="Adhikari A."/>
            <person name="Zheng C.-J."/>
            <person name="Schuster L."/>
            <person name="Cowan T.M."/>
            <person name="Smanski M.J."/>
            <person name="Chevrette M.G."/>
            <person name="De Carvalho L.P.S."/>
            <person name="Shen B."/>
        </authorList>
    </citation>
    <scope>NUCLEOTIDE SEQUENCE [LARGE SCALE GENOMIC DNA]</scope>
    <source>
        <strain evidence="1 2">NPDC007066</strain>
    </source>
</reference>
<evidence type="ECO:0000313" key="2">
    <source>
        <dbReference type="Proteomes" id="UP001601288"/>
    </source>
</evidence>